<evidence type="ECO:0000313" key="2">
    <source>
        <dbReference type="EMBL" id="KYO38026.1"/>
    </source>
</evidence>
<feature type="compositionally biased region" description="Basic and acidic residues" evidence="1">
    <location>
        <begin position="1"/>
        <end position="28"/>
    </location>
</feature>
<sequence length="104" mass="11138">MPDTIRDTLKDRDLTGALYTREEQHGEETGEPEEALCTNKDTNVRGMGEPEEALYADGGLLDNVQPSALAGHANPEVSVLEAQKDIDSPSGVIQECAGDTLARV</sequence>
<gene>
    <name evidence="2" type="ORF">Y1Q_0019497</name>
</gene>
<protein>
    <submittedName>
        <fullName evidence="2">Uncharacterized protein</fullName>
    </submittedName>
</protein>
<dbReference type="EMBL" id="AKHW03002540">
    <property type="protein sequence ID" value="KYO38026.1"/>
    <property type="molecule type" value="Genomic_DNA"/>
</dbReference>
<organism evidence="2 3">
    <name type="scientific">Alligator mississippiensis</name>
    <name type="common">American alligator</name>
    <dbReference type="NCBI Taxonomy" id="8496"/>
    <lineage>
        <taxon>Eukaryota</taxon>
        <taxon>Metazoa</taxon>
        <taxon>Chordata</taxon>
        <taxon>Craniata</taxon>
        <taxon>Vertebrata</taxon>
        <taxon>Euteleostomi</taxon>
        <taxon>Archelosauria</taxon>
        <taxon>Archosauria</taxon>
        <taxon>Crocodylia</taxon>
        <taxon>Alligatoridae</taxon>
        <taxon>Alligatorinae</taxon>
        <taxon>Alligator</taxon>
    </lineage>
</organism>
<feature type="region of interest" description="Disordered" evidence="1">
    <location>
        <begin position="1"/>
        <end position="46"/>
    </location>
</feature>
<dbReference type="Proteomes" id="UP000050525">
    <property type="component" value="Unassembled WGS sequence"/>
</dbReference>
<proteinExistence type="predicted"/>
<evidence type="ECO:0000256" key="1">
    <source>
        <dbReference type="SAM" id="MobiDB-lite"/>
    </source>
</evidence>
<dbReference type="AlphaFoldDB" id="A0A151NMG8"/>
<accession>A0A151NMG8</accession>
<keyword evidence="3" id="KW-1185">Reference proteome</keyword>
<evidence type="ECO:0000313" key="3">
    <source>
        <dbReference type="Proteomes" id="UP000050525"/>
    </source>
</evidence>
<comment type="caution">
    <text evidence="2">The sequence shown here is derived from an EMBL/GenBank/DDBJ whole genome shotgun (WGS) entry which is preliminary data.</text>
</comment>
<reference evidence="2 3" key="1">
    <citation type="journal article" date="2012" name="Genome Biol.">
        <title>Sequencing three crocodilian genomes to illuminate the evolution of archosaurs and amniotes.</title>
        <authorList>
            <person name="St John J.A."/>
            <person name="Braun E.L."/>
            <person name="Isberg S.R."/>
            <person name="Miles L.G."/>
            <person name="Chong A.Y."/>
            <person name="Gongora J."/>
            <person name="Dalzell P."/>
            <person name="Moran C."/>
            <person name="Bed'hom B."/>
            <person name="Abzhanov A."/>
            <person name="Burgess S.C."/>
            <person name="Cooksey A.M."/>
            <person name="Castoe T.A."/>
            <person name="Crawford N.G."/>
            <person name="Densmore L.D."/>
            <person name="Drew J.C."/>
            <person name="Edwards S.V."/>
            <person name="Faircloth B.C."/>
            <person name="Fujita M.K."/>
            <person name="Greenwold M.J."/>
            <person name="Hoffmann F.G."/>
            <person name="Howard J.M."/>
            <person name="Iguchi T."/>
            <person name="Janes D.E."/>
            <person name="Khan S.Y."/>
            <person name="Kohno S."/>
            <person name="de Koning A.J."/>
            <person name="Lance S.L."/>
            <person name="McCarthy F.M."/>
            <person name="McCormack J.E."/>
            <person name="Merchant M.E."/>
            <person name="Peterson D.G."/>
            <person name="Pollock D.D."/>
            <person name="Pourmand N."/>
            <person name="Raney B.J."/>
            <person name="Roessler K.A."/>
            <person name="Sanford J.R."/>
            <person name="Sawyer R.H."/>
            <person name="Schmidt C.J."/>
            <person name="Triplett E.W."/>
            <person name="Tuberville T.D."/>
            <person name="Venegas-Anaya M."/>
            <person name="Howard J.T."/>
            <person name="Jarvis E.D."/>
            <person name="Guillette L.J.Jr."/>
            <person name="Glenn T.C."/>
            <person name="Green R.E."/>
            <person name="Ray D.A."/>
        </authorList>
    </citation>
    <scope>NUCLEOTIDE SEQUENCE [LARGE SCALE GENOMIC DNA]</scope>
    <source>
        <strain evidence="2">KSC_2009_1</strain>
    </source>
</reference>
<name>A0A151NMG8_ALLMI</name>